<evidence type="ECO:0000256" key="2">
    <source>
        <dbReference type="ARBA" id="ARBA00012118"/>
    </source>
</evidence>
<sequence>MNTSSGFLEVIAGPMYCGKTEELIRQVKRAKIGKGTVQVFKHKNDVRYGKDKKLYSHAGISFDCEIIDKTKEILAKTDKHTKIIAIDEAQWLGEELVSVVQELLNMGKHVIITGLAMTFDRQPFVPIPTLMAMADKVTKLSSVCMLCGEDAVYHKRISKRSKINPLENDPSLVKSLKDSVYEARCRKCFRKKP</sequence>
<evidence type="ECO:0000313" key="12">
    <source>
        <dbReference type="EMBL" id="KKT59852.1"/>
    </source>
</evidence>
<keyword evidence="5 10" id="KW-0547">Nucleotide-binding</keyword>
<evidence type="ECO:0000256" key="5">
    <source>
        <dbReference type="ARBA" id="ARBA00022741"/>
    </source>
</evidence>
<dbReference type="InterPro" id="IPR001267">
    <property type="entry name" value="Thymidine_kinase"/>
</dbReference>
<keyword evidence="3 10" id="KW-0237">DNA synthesis</keyword>
<dbReference type="PANTHER" id="PTHR11441">
    <property type="entry name" value="THYMIDINE KINASE"/>
    <property type="match status" value="1"/>
</dbReference>
<evidence type="ECO:0000256" key="4">
    <source>
        <dbReference type="ARBA" id="ARBA00022679"/>
    </source>
</evidence>
<dbReference type="InterPro" id="IPR027417">
    <property type="entry name" value="P-loop_NTPase"/>
</dbReference>
<keyword evidence="7 10" id="KW-0067">ATP-binding</keyword>
<dbReference type="AlphaFoldDB" id="A0A0G1KU30"/>
<dbReference type="EC" id="2.7.1.21" evidence="2 10"/>
<dbReference type="GO" id="GO:0005524">
    <property type="term" value="F:ATP binding"/>
    <property type="evidence" value="ECO:0007669"/>
    <property type="project" value="UniProtKB-KW"/>
</dbReference>
<protein>
    <recommendedName>
        <fullName evidence="2 10">Thymidine kinase</fullName>
        <ecNumber evidence="2 10">2.7.1.21</ecNumber>
    </recommendedName>
</protein>
<dbReference type="Proteomes" id="UP000034521">
    <property type="component" value="Unassembled WGS sequence"/>
</dbReference>
<dbReference type="GO" id="GO:0071897">
    <property type="term" value="P:DNA biosynthetic process"/>
    <property type="evidence" value="ECO:0007669"/>
    <property type="project" value="UniProtKB-KW"/>
</dbReference>
<comment type="similarity">
    <text evidence="1 11">Belongs to the thymidine kinase family.</text>
</comment>
<evidence type="ECO:0000256" key="11">
    <source>
        <dbReference type="RuleBase" id="RU004165"/>
    </source>
</evidence>
<dbReference type="GO" id="GO:0004797">
    <property type="term" value="F:thymidine kinase activity"/>
    <property type="evidence" value="ECO:0007669"/>
    <property type="project" value="UniProtKB-EC"/>
</dbReference>
<dbReference type="Gene3D" id="3.40.50.300">
    <property type="entry name" value="P-loop containing nucleotide triphosphate hydrolases"/>
    <property type="match status" value="1"/>
</dbReference>
<dbReference type="Gene3D" id="3.30.60.20">
    <property type="match status" value="1"/>
</dbReference>
<comment type="catalytic activity">
    <reaction evidence="10">
        <text>thymidine + ATP = dTMP + ADP + H(+)</text>
        <dbReference type="Rhea" id="RHEA:19129"/>
        <dbReference type="ChEBI" id="CHEBI:15378"/>
        <dbReference type="ChEBI" id="CHEBI:17748"/>
        <dbReference type="ChEBI" id="CHEBI:30616"/>
        <dbReference type="ChEBI" id="CHEBI:63528"/>
        <dbReference type="ChEBI" id="CHEBI:456216"/>
        <dbReference type="EC" id="2.7.1.21"/>
    </reaction>
</comment>
<evidence type="ECO:0000256" key="8">
    <source>
        <dbReference type="PIRSR" id="PIRSR035805-1"/>
    </source>
</evidence>
<dbReference type="SUPFAM" id="SSF52540">
    <property type="entry name" value="P-loop containing nucleoside triphosphate hydrolases"/>
    <property type="match status" value="1"/>
</dbReference>
<dbReference type="NCBIfam" id="NF003296">
    <property type="entry name" value="PRK04296.1-1"/>
    <property type="match status" value="1"/>
</dbReference>
<keyword evidence="6 10" id="KW-0418">Kinase</keyword>
<feature type="active site" description="Proton acceptor" evidence="8">
    <location>
        <position position="88"/>
    </location>
</feature>
<evidence type="ECO:0000256" key="7">
    <source>
        <dbReference type="ARBA" id="ARBA00022840"/>
    </source>
</evidence>
<organism evidence="12 13">
    <name type="scientific">Candidatus Gottesmanbacteria bacterium GW2011_GWA1_44_24b</name>
    <dbReference type="NCBI Taxonomy" id="1618437"/>
    <lineage>
        <taxon>Bacteria</taxon>
        <taxon>Candidatus Gottesmaniibacteriota</taxon>
    </lineage>
</organism>
<comment type="caution">
    <text evidence="12">The sequence shown here is derived from an EMBL/GenBank/DDBJ whole genome shotgun (WGS) entry which is preliminary data.</text>
</comment>
<keyword evidence="4 10" id="KW-0808">Transferase</keyword>
<gene>
    <name evidence="12" type="ORF">UW52_C0032G0012</name>
</gene>
<evidence type="ECO:0000256" key="6">
    <source>
        <dbReference type="ARBA" id="ARBA00022777"/>
    </source>
</evidence>
<accession>A0A0G1KU30</accession>
<name>A0A0G1KU30_9BACT</name>
<evidence type="ECO:0000256" key="3">
    <source>
        <dbReference type="ARBA" id="ARBA00022634"/>
    </source>
</evidence>
<dbReference type="PIRSF" id="PIRSF035805">
    <property type="entry name" value="TK_cell"/>
    <property type="match status" value="1"/>
</dbReference>
<evidence type="ECO:0000256" key="9">
    <source>
        <dbReference type="PIRSR" id="PIRSR035805-2"/>
    </source>
</evidence>
<dbReference type="EMBL" id="LCIQ01000032">
    <property type="protein sequence ID" value="KKT59852.1"/>
    <property type="molecule type" value="Genomic_DNA"/>
</dbReference>
<dbReference type="PANTHER" id="PTHR11441:SF0">
    <property type="entry name" value="THYMIDINE KINASE, CYTOSOLIC"/>
    <property type="match status" value="1"/>
</dbReference>
<feature type="binding site" evidence="9">
    <location>
        <position position="181"/>
    </location>
    <ligand>
        <name>substrate</name>
    </ligand>
</feature>
<dbReference type="GO" id="GO:0046104">
    <property type="term" value="P:thymidine metabolic process"/>
    <property type="evidence" value="ECO:0007669"/>
    <property type="project" value="TreeGrafter"/>
</dbReference>
<reference evidence="12 13" key="1">
    <citation type="journal article" date="2015" name="Nature">
        <title>rRNA introns, odd ribosomes, and small enigmatic genomes across a large radiation of phyla.</title>
        <authorList>
            <person name="Brown C.T."/>
            <person name="Hug L.A."/>
            <person name="Thomas B.C."/>
            <person name="Sharon I."/>
            <person name="Castelle C.J."/>
            <person name="Singh A."/>
            <person name="Wilkins M.J."/>
            <person name="Williams K.H."/>
            <person name="Banfield J.F."/>
        </authorList>
    </citation>
    <scope>NUCLEOTIDE SEQUENCE [LARGE SCALE GENOMIC DNA]</scope>
</reference>
<dbReference type="Pfam" id="PF00265">
    <property type="entry name" value="TK"/>
    <property type="match status" value="1"/>
</dbReference>
<proteinExistence type="inferred from homology"/>
<evidence type="ECO:0000313" key="13">
    <source>
        <dbReference type="Proteomes" id="UP000034521"/>
    </source>
</evidence>
<evidence type="ECO:0000256" key="10">
    <source>
        <dbReference type="RuleBase" id="RU000544"/>
    </source>
</evidence>
<evidence type="ECO:0000256" key="1">
    <source>
        <dbReference type="ARBA" id="ARBA00007587"/>
    </source>
</evidence>